<dbReference type="EMBL" id="JBHSDT010000004">
    <property type="protein sequence ID" value="MFC4402430.1"/>
    <property type="molecule type" value="Genomic_DNA"/>
</dbReference>
<comment type="caution">
    <text evidence="3">The sequence shown here is derived from an EMBL/GenBank/DDBJ whole genome shotgun (WGS) entry which is preliminary data.</text>
</comment>
<keyword evidence="1" id="KW-1133">Transmembrane helix</keyword>
<keyword evidence="1" id="KW-0812">Transmembrane</keyword>
<sequence length="304" mass="33054">MKTILDNLYKNEKGNVLFLAAAALGVMLFMAGLVIDGGNLFMKKSHLQKTANAAALSGAQELPLSQESVNQIVNDVLSSHNESESLLEIVYGENFSVNVVLEKDVPLFFFALFGKESISIQVNAKAGLKTMSSTNGVVPLGINESINLEYGKTYPLKVGPGDSVEGFFGILALEKKGAKSYGETLKYGYLENISIGETFLVQTGNISGPTQEGIQYRMDRCPYPEGQYYHRDCARVVTIIVYKLTSDNSMVEVTGFAYFYVTENLNSNGEINGIFIKRTGPGTTGDLNGKSPVDRGAYVVTLME</sequence>
<reference evidence="4" key="1">
    <citation type="journal article" date="2019" name="Int. J. Syst. Evol. Microbiol.">
        <title>The Global Catalogue of Microorganisms (GCM) 10K type strain sequencing project: providing services to taxonomists for standard genome sequencing and annotation.</title>
        <authorList>
            <consortium name="The Broad Institute Genomics Platform"/>
            <consortium name="The Broad Institute Genome Sequencing Center for Infectious Disease"/>
            <person name="Wu L."/>
            <person name="Ma J."/>
        </authorList>
    </citation>
    <scope>NUCLEOTIDE SEQUENCE [LARGE SCALE GENOMIC DNA]</scope>
    <source>
        <strain evidence="4">CCUG 37865</strain>
    </source>
</reference>
<dbReference type="InterPro" id="IPR028087">
    <property type="entry name" value="Tad_N"/>
</dbReference>
<dbReference type="Proteomes" id="UP001595882">
    <property type="component" value="Unassembled WGS sequence"/>
</dbReference>
<feature type="domain" description="Putative Flp pilus-assembly TadG-like N-terminal" evidence="2">
    <location>
        <begin position="14"/>
        <end position="60"/>
    </location>
</feature>
<evidence type="ECO:0000313" key="3">
    <source>
        <dbReference type="EMBL" id="MFC4402430.1"/>
    </source>
</evidence>
<accession>A0ABV8WSN4</accession>
<dbReference type="Pfam" id="PF13400">
    <property type="entry name" value="Tad"/>
    <property type="match status" value="1"/>
</dbReference>
<gene>
    <name evidence="3" type="ORF">ACFOY7_05035</name>
</gene>
<protein>
    <submittedName>
        <fullName evidence="3">Pilus assembly protein TadG-related protein</fullName>
    </submittedName>
</protein>
<dbReference type="RefSeq" id="WP_390250013.1">
    <property type="nucleotide sequence ID" value="NZ_JBHSDT010000004.1"/>
</dbReference>
<proteinExistence type="predicted"/>
<evidence type="ECO:0000259" key="2">
    <source>
        <dbReference type="Pfam" id="PF13400"/>
    </source>
</evidence>
<organism evidence="3 4">
    <name type="scientific">Gracilibacillus xinjiangensis</name>
    <dbReference type="NCBI Taxonomy" id="1193282"/>
    <lineage>
        <taxon>Bacteria</taxon>
        <taxon>Bacillati</taxon>
        <taxon>Bacillota</taxon>
        <taxon>Bacilli</taxon>
        <taxon>Bacillales</taxon>
        <taxon>Bacillaceae</taxon>
        <taxon>Gracilibacillus</taxon>
    </lineage>
</organism>
<name>A0ABV8WSN4_9BACI</name>
<feature type="transmembrane region" description="Helical" evidence="1">
    <location>
        <begin position="16"/>
        <end position="35"/>
    </location>
</feature>
<evidence type="ECO:0000256" key="1">
    <source>
        <dbReference type="SAM" id="Phobius"/>
    </source>
</evidence>
<evidence type="ECO:0000313" key="4">
    <source>
        <dbReference type="Proteomes" id="UP001595882"/>
    </source>
</evidence>
<keyword evidence="4" id="KW-1185">Reference proteome</keyword>
<keyword evidence="1" id="KW-0472">Membrane</keyword>